<evidence type="ECO:0000256" key="4">
    <source>
        <dbReference type="ARBA" id="ARBA00023136"/>
    </source>
</evidence>
<comment type="subcellular location">
    <subcellularLocation>
        <location evidence="1">Membrane</location>
        <topology evidence="1">Multi-pass membrane protein</topology>
    </subcellularLocation>
</comment>
<protein>
    <recommendedName>
        <fullName evidence="7">O-antigen ligase-related domain-containing protein</fullName>
    </recommendedName>
</protein>
<accession>A0A1G2R6N9</accession>
<feature type="transmembrane region" description="Helical" evidence="6">
    <location>
        <begin position="59"/>
        <end position="77"/>
    </location>
</feature>
<keyword evidence="5" id="KW-0802">TPR repeat</keyword>
<dbReference type="AlphaFoldDB" id="A0A1G2R6N9"/>
<dbReference type="EMBL" id="MHTY01000024">
    <property type="protein sequence ID" value="OHA68530.1"/>
    <property type="molecule type" value="Genomic_DNA"/>
</dbReference>
<evidence type="ECO:0000256" key="3">
    <source>
        <dbReference type="ARBA" id="ARBA00022989"/>
    </source>
</evidence>
<feature type="transmembrane region" description="Helical" evidence="6">
    <location>
        <begin position="200"/>
        <end position="218"/>
    </location>
</feature>
<dbReference type="Proteomes" id="UP000178529">
    <property type="component" value="Unassembled WGS sequence"/>
</dbReference>
<feature type="domain" description="O-antigen ligase-related" evidence="7">
    <location>
        <begin position="231"/>
        <end position="399"/>
    </location>
</feature>
<feature type="transmembrane region" description="Helical" evidence="6">
    <location>
        <begin position="131"/>
        <end position="150"/>
    </location>
</feature>
<dbReference type="InterPro" id="IPR011990">
    <property type="entry name" value="TPR-like_helical_dom_sf"/>
</dbReference>
<evidence type="ECO:0000313" key="8">
    <source>
        <dbReference type="EMBL" id="OHA68530.1"/>
    </source>
</evidence>
<reference evidence="8 9" key="1">
    <citation type="journal article" date="2016" name="Nat. Commun.">
        <title>Thousands of microbial genomes shed light on interconnected biogeochemical processes in an aquifer system.</title>
        <authorList>
            <person name="Anantharaman K."/>
            <person name="Brown C.T."/>
            <person name="Hug L.A."/>
            <person name="Sharon I."/>
            <person name="Castelle C.J."/>
            <person name="Probst A.J."/>
            <person name="Thomas B.C."/>
            <person name="Singh A."/>
            <person name="Wilkins M.J."/>
            <person name="Karaoz U."/>
            <person name="Brodie E.L."/>
            <person name="Williams K.H."/>
            <person name="Hubbard S.S."/>
            <person name="Banfield J.F."/>
        </authorList>
    </citation>
    <scope>NUCLEOTIDE SEQUENCE [LARGE SCALE GENOMIC DNA]</scope>
</reference>
<dbReference type="Pfam" id="PF13181">
    <property type="entry name" value="TPR_8"/>
    <property type="match status" value="1"/>
</dbReference>
<feature type="repeat" description="TPR" evidence="5">
    <location>
        <begin position="733"/>
        <end position="766"/>
    </location>
</feature>
<feature type="transmembrane region" description="Helical" evidence="6">
    <location>
        <begin position="272"/>
        <end position="292"/>
    </location>
</feature>
<evidence type="ECO:0000256" key="2">
    <source>
        <dbReference type="ARBA" id="ARBA00022692"/>
    </source>
</evidence>
<keyword evidence="2 6" id="KW-0812">Transmembrane</keyword>
<feature type="transmembrane region" description="Helical" evidence="6">
    <location>
        <begin position="386"/>
        <end position="408"/>
    </location>
</feature>
<name>A0A1G2R6N9_9BACT</name>
<feature type="transmembrane region" description="Helical" evidence="6">
    <location>
        <begin position="98"/>
        <end position="119"/>
    </location>
</feature>
<evidence type="ECO:0000256" key="1">
    <source>
        <dbReference type="ARBA" id="ARBA00004141"/>
    </source>
</evidence>
<dbReference type="Pfam" id="PF04932">
    <property type="entry name" value="Wzy_C"/>
    <property type="match status" value="1"/>
</dbReference>
<evidence type="ECO:0000313" key="9">
    <source>
        <dbReference type="Proteomes" id="UP000178529"/>
    </source>
</evidence>
<dbReference type="PROSITE" id="PS50005">
    <property type="entry name" value="TPR"/>
    <property type="match status" value="1"/>
</dbReference>
<keyword evidence="3 6" id="KW-1133">Transmembrane helix</keyword>
<evidence type="ECO:0000256" key="5">
    <source>
        <dbReference type="PROSITE-ProRule" id="PRU00339"/>
    </source>
</evidence>
<sequence>MAIQVAILWYLSRQSVKNIFGVTLQLSYFFLVNLCVLTLILPLVNLPPWFSPPEWGKSIAFRVLFSLVLVLLSFLMLGQNREEIFKRVKQRFSSAKPALLLLGGLFLAFLLASLFSFDINYSLWGNPVRGGGSVTFLSLIAASFLVFVFFSQKHWKYAWYVALTTAFLVSLVAIFQWQGWFPNFLKSKEIRPSSTLGNDIQLGIFLILSLFPVLVFFFKEKIGLKKVLYLAAFFLFAFVILLTGSRGAYLGTLLGFSYFILLYPVKKLWHSLGLKLLFFLLMLVPAFAVYYANTHDTMPEFVRKNTTLYSIAGRLQLKQFITEEPRFSTWKVGWEAIKARPLFGYGPENFAVAFDKHYDPQLPNIQYRPQSPNSWWDRAHNILIDIGAQAGIPALLLYLSLLGTLFWLLQKIKHGENALLSHGLQATLVAYIGSLLFGFDNFSTLLAFFFLVAYILHVASKEPENQEPKTARDLQSFVKIPVLAGITLLMLLFNWQYSWKPLFVNAHVYIGKVLAEQNLCNQSFSRMEKALKKGTTFIDAYVRTTYFDALRNCQTAASETLELAQKGRVLLKQAAQAWPYHTRIWIFLGQVTTIVVERDEELTPKEREATVKEAHRYFERAGELSPKHQEIYLAWTKLYMVAKDYEGMLKKTEECVAIDPRTGECWFLKGLAYEFLGNYKEFRLNKKLALSLGYDADKDFYALSNLLQAYGEAKDIGGIIETYEKLITLRPSPQFYASLAFAYRESREYAKAREAALKVLELDPTTKAEVEAFLKTLP</sequence>
<proteinExistence type="predicted"/>
<comment type="caution">
    <text evidence="8">The sequence shown here is derived from an EMBL/GenBank/DDBJ whole genome shotgun (WGS) entry which is preliminary data.</text>
</comment>
<organism evidence="8 9">
    <name type="scientific">Candidatus Wildermuthbacteria bacterium RIFCSPHIGHO2_02_FULL_48_16</name>
    <dbReference type="NCBI Taxonomy" id="1802453"/>
    <lineage>
        <taxon>Bacteria</taxon>
        <taxon>Candidatus Wildermuthiibacteriota</taxon>
    </lineage>
</organism>
<feature type="transmembrane region" description="Helical" evidence="6">
    <location>
        <begin position="157"/>
        <end position="180"/>
    </location>
</feature>
<feature type="transmembrane region" description="Helical" evidence="6">
    <location>
        <begin position="428"/>
        <end position="456"/>
    </location>
</feature>
<dbReference type="PANTHER" id="PTHR37422">
    <property type="entry name" value="TEICHURONIC ACID BIOSYNTHESIS PROTEIN TUAE"/>
    <property type="match status" value="1"/>
</dbReference>
<dbReference type="InterPro" id="IPR051533">
    <property type="entry name" value="WaaL-like"/>
</dbReference>
<evidence type="ECO:0000259" key="7">
    <source>
        <dbReference type="Pfam" id="PF04932"/>
    </source>
</evidence>
<evidence type="ECO:0000256" key="6">
    <source>
        <dbReference type="SAM" id="Phobius"/>
    </source>
</evidence>
<feature type="transmembrane region" description="Helical" evidence="6">
    <location>
        <begin position="227"/>
        <end position="242"/>
    </location>
</feature>
<dbReference type="PANTHER" id="PTHR37422:SF13">
    <property type="entry name" value="LIPOPOLYSACCHARIDE BIOSYNTHESIS PROTEIN PA4999-RELATED"/>
    <property type="match status" value="1"/>
</dbReference>
<dbReference type="SUPFAM" id="SSF48452">
    <property type="entry name" value="TPR-like"/>
    <property type="match status" value="1"/>
</dbReference>
<keyword evidence="4 6" id="KW-0472">Membrane</keyword>
<feature type="transmembrane region" description="Helical" evidence="6">
    <location>
        <begin position="476"/>
        <end position="495"/>
    </location>
</feature>
<dbReference type="Gene3D" id="1.25.40.10">
    <property type="entry name" value="Tetratricopeptide repeat domain"/>
    <property type="match status" value="1"/>
</dbReference>
<gene>
    <name evidence="8" type="ORF">A3J68_00475</name>
</gene>
<dbReference type="InterPro" id="IPR007016">
    <property type="entry name" value="O-antigen_ligase-rel_domated"/>
</dbReference>
<dbReference type="InterPro" id="IPR019734">
    <property type="entry name" value="TPR_rpt"/>
</dbReference>
<dbReference type="GO" id="GO:0016020">
    <property type="term" value="C:membrane"/>
    <property type="evidence" value="ECO:0007669"/>
    <property type="project" value="UniProtKB-SubCell"/>
</dbReference>
<feature type="transmembrane region" description="Helical" evidence="6">
    <location>
        <begin position="20"/>
        <end position="44"/>
    </location>
</feature>